<dbReference type="InterPro" id="IPR036374">
    <property type="entry name" value="OxRdtase_Mopterin-bd_sf"/>
</dbReference>
<dbReference type="InterPro" id="IPR005066">
    <property type="entry name" value="MoCF_OxRdtse_dimer"/>
</dbReference>
<sequence>MQPDIPYRQTHLQAPDEWKLEQGLEPARLGIRNQSSIQINTEPHRLNPSDHEELKGTDISEDPDLDVQDERPGWKGYVEWEDYPEKKAKAHQRFSRFTFPPPPEFQLEPLPATNPVLEGKRWKLWHKAIGGVLDQVPQISWETVLKEKHPEMLHLLEFPYNGEAPKSLLTKDYIMPNELHFVRNHGGIPDIEASAYDIRLDGLVNDPKTLTLADLQNESLFPKVSKLVTIQCSGTRRLEQIVEYPGEGDEMINAPWAEGAIGTAKWTGVSLKKVIKYCGGLKDGAKNLELYGADTYFKGGQCMNYVVSVPWSKVKANEIMLAWEMNDRPLPKIHGFPLRAVVLGYIGARSCWAYSGGGRWPERVEISSDGGYVWYAVPIENLSPKHKFAWRTFTGKVPCDHEGWTELVVRCWDNSLNTQPMEVRHSWNWSLHVTSSCHRVKIYSVNAKREATRKRLREFDEHGQGFTPITRPTDFVPMRLEEYEKEVAIVEPRDVDD</sequence>
<dbReference type="GO" id="GO:0043546">
    <property type="term" value="F:molybdopterin cofactor binding"/>
    <property type="evidence" value="ECO:0007669"/>
    <property type="project" value="TreeGrafter"/>
</dbReference>
<dbReference type="GO" id="GO:0020037">
    <property type="term" value="F:heme binding"/>
    <property type="evidence" value="ECO:0007669"/>
    <property type="project" value="TreeGrafter"/>
</dbReference>
<feature type="region of interest" description="Disordered" evidence="5">
    <location>
        <begin position="33"/>
        <end position="66"/>
    </location>
</feature>
<dbReference type="Pfam" id="PF00174">
    <property type="entry name" value="Oxidored_molyb"/>
    <property type="match status" value="1"/>
</dbReference>
<organism evidence="8 9">
    <name type="scientific">Fusarium musae</name>
    <dbReference type="NCBI Taxonomy" id="1042133"/>
    <lineage>
        <taxon>Eukaryota</taxon>
        <taxon>Fungi</taxon>
        <taxon>Dikarya</taxon>
        <taxon>Ascomycota</taxon>
        <taxon>Pezizomycotina</taxon>
        <taxon>Sordariomycetes</taxon>
        <taxon>Hypocreomycetidae</taxon>
        <taxon>Hypocreales</taxon>
        <taxon>Nectriaceae</taxon>
        <taxon>Fusarium</taxon>
    </lineage>
</organism>
<keyword evidence="9" id="KW-1185">Reference proteome</keyword>
<dbReference type="InterPro" id="IPR014756">
    <property type="entry name" value="Ig_E-set"/>
</dbReference>
<feature type="compositionally biased region" description="Basic and acidic residues" evidence="5">
    <location>
        <begin position="42"/>
        <end position="58"/>
    </location>
</feature>
<evidence type="ECO:0000256" key="1">
    <source>
        <dbReference type="ARBA" id="ARBA00001924"/>
    </source>
</evidence>
<evidence type="ECO:0000259" key="7">
    <source>
        <dbReference type="Pfam" id="PF03404"/>
    </source>
</evidence>
<dbReference type="EMBL" id="JAHBCI010000011">
    <property type="protein sequence ID" value="KAG9495377.1"/>
    <property type="molecule type" value="Genomic_DNA"/>
</dbReference>
<dbReference type="GO" id="GO:0008482">
    <property type="term" value="F:sulfite oxidase activity"/>
    <property type="evidence" value="ECO:0007669"/>
    <property type="project" value="TreeGrafter"/>
</dbReference>
<gene>
    <name evidence="8" type="ORF">J7337_013621</name>
</gene>
<dbReference type="KEGG" id="fmu:J7337_013621"/>
<keyword evidence="2" id="KW-0500">Molybdenum</keyword>
<comment type="caution">
    <text evidence="8">The sequence shown here is derived from an EMBL/GenBank/DDBJ whole genome shotgun (WGS) entry which is preliminary data.</text>
</comment>
<dbReference type="GeneID" id="68321477"/>
<evidence type="ECO:0000313" key="8">
    <source>
        <dbReference type="EMBL" id="KAG9495377.1"/>
    </source>
</evidence>
<dbReference type="Proteomes" id="UP000827133">
    <property type="component" value="Unassembled WGS sequence"/>
</dbReference>
<evidence type="ECO:0008006" key="10">
    <source>
        <dbReference type="Google" id="ProtNLM"/>
    </source>
</evidence>
<dbReference type="Pfam" id="PF03404">
    <property type="entry name" value="Mo-co_dimer"/>
    <property type="match status" value="1"/>
</dbReference>
<dbReference type="SUPFAM" id="SSF81296">
    <property type="entry name" value="E set domains"/>
    <property type="match status" value="1"/>
</dbReference>
<evidence type="ECO:0000256" key="5">
    <source>
        <dbReference type="SAM" id="MobiDB-lite"/>
    </source>
</evidence>
<dbReference type="InterPro" id="IPR008335">
    <property type="entry name" value="Mopterin_OxRdtase_euk"/>
</dbReference>
<dbReference type="GO" id="GO:0030151">
    <property type="term" value="F:molybdenum ion binding"/>
    <property type="evidence" value="ECO:0007669"/>
    <property type="project" value="InterPro"/>
</dbReference>
<proteinExistence type="predicted"/>
<keyword evidence="3" id="KW-0479">Metal-binding</keyword>
<dbReference type="SUPFAM" id="SSF56524">
    <property type="entry name" value="Oxidoreductase molybdopterin-binding domain"/>
    <property type="match status" value="1"/>
</dbReference>
<accession>A0A9P8D4W0</accession>
<dbReference type="InterPro" id="IPR000572">
    <property type="entry name" value="OxRdtase_Mopterin-bd_dom"/>
</dbReference>
<dbReference type="GO" id="GO:0006790">
    <property type="term" value="P:sulfur compound metabolic process"/>
    <property type="evidence" value="ECO:0007669"/>
    <property type="project" value="TreeGrafter"/>
</dbReference>
<evidence type="ECO:0000259" key="6">
    <source>
        <dbReference type="Pfam" id="PF00174"/>
    </source>
</evidence>
<evidence type="ECO:0000256" key="3">
    <source>
        <dbReference type="ARBA" id="ARBA00022723"/>
    </source>
</evidence>
<reference evidence="8" key="1">
    <citation type="journal article" date="2021" name="Mol. Plant Microbe Interact.">
        <title>Telomere to telomere genome assembly of Fusarium musae F31, causal agent of crown rot disease of banana.</title>
        <authorList>
            <person name="Degradi L."/>
            <person name="Tava V."/>
            <person name="Kunova A."/>
            <person name="Cortesi P."/>
            <person name="Saracchi M."/>
            <person name="Pasquali M."/>
        </authorList>
    </citation>
    <scope>NUCLEOTIDE SEQUENCE</scope>
    <source>
        <strain evidence="8">F31</strain>
    </source>
</reference>
<feature type="domain" description="Moybdenum cofactor oxidoreductase dimerisation" evidence="7">
    <location>
        <begin position="352"/>
        <end position="443"/>
    </location>
</feature>
<dbReference type="PRINTS" id="PR00407">
    <property type="entry name" value="EUMOPTERIN"/>
</dbReference>
<keyword evidence="4" id="KW-0560">Oxidoreductase</keyword>
<dbReference type="AlphaFoldDB" id="A0A9P8D4W0"/>
<dbReference type="RefSeq" id="XP_044674377.1">
    <property type="nucleotide sequence ID" value="XM_044831102.1"/>
</dbReference>
<name>A0A9P8D4W0_9HYPO</name>
<comment type="cofactor">
    <cofactor evidence="1">
        <name>Mo-molybdopterin</name>
        <dbReference type="ChEBI" id="CHEBI:71302"/>
    </cofactor>
</comment>
<evidence type="ECO:0000256" key="4">
    <source>
        <dbReference type="ARBA" id="ARBA00023002"/>
    </source>
</evidence>
<dbReference type="Gene3D" id="3.90.420.10">
    <property type="entry name" value="Oxidoreductase, molybdopterin-binding domain"/>
    <property type="match status" value="1"/>
</dbReference>
<evidence type="ECO:0000256" key="2">
    <source>
        <dbReference type="ARBA" id="ARBA00022505"/>
    </source>
</evidence>
<protein>
    <recommendedName>
        <fullName evidence="10">Sulfite oxidase</fullName>
    </recommendedName>
</protein>
<evidence type="ECO:0000313" key="9">
    <source>
        <dbReference type="Proteomes" id="UP000827133"/>
    </source>
</evidence>
<feature type="domain" description="Oxidoreductase molybdopterin-binding" evidence="6">
    <location>
        <begin position="185"/>
        <end position="351"/>
    </location>
</feature>
<dbReference type="PANTHER" id="PTHR19372">
    <property type="entry name" value="SULFITE REDUCTASE"/>
    <property type="match status" value="1"/>
</dbReference>
<dbReference type="GO" id="GO:0005739">
    <property type="term" value="C:mitochondrion"/>
    <property type="evidence" value="ECO:0007669"/>
    <property type="project" value="TreeGrafter"/>
</dbReference>
<dbReference type="PANTHER" id="PTHR19372:SF6">
    <property type="entry name" value="SULFITE OXIDASE"/>
    <property type="match status" value="1"/>
</dbReference>